<dbReference type="Proteomes" id="UP001283341">
    <property type="component" value="Unassembled WGS sequence"/>
</dbReference>
<evidence type="ECO:0000313" key="2">
    <source>
        <dbReference type="Proteomes" id="UP001283341"/>
    </source>
</evidence>
<accession>A0AAE0LYK4</accession>
<dbReference type="EMBL" id="JAUEDM010000009">
    <property type="protein sequence ID" value="KAK3312453.1"/>
    <property type="molecule type" value="Genomic_DNA"/>
</dbReference>
<sequence length="133" mass="15564">MPPSRLGFAVATPICVSCQEPIQHPRFAIHAPCHDRHRFCEICFQRLFDVAVFDRSGWLPHCCGHPFPIDTGLILQAFLGPDRLRRFREITSESENMNWPSLKDMDRRKNMNSLSFKDMYRLKSMNQLMLKNV</sequence>
<name>A0AAE0LYK4_9PEZI</name>
<dbReference type="AlphaFoldDB" id="A0AAE0LYK4"/>
<protein>
    <recommendedName>
        <fullName evidence="3">RING-type domain-containing protein</fullName>
    </recommendedName>
</protein>
<reference evidence="1" key="2">
    <citation type="submission" date="2023-06" db="EMBL/GenBank/DDBJ databases">
        <authorList>
            <consortium name="Lawrence Berkeley National Laboratory"/>
            <person name="Haridas S."/>
            <person name="Hensen N."/>
            <person name="Bonometti L."/>
            <person name="Westerberg I."/>
            <person name="Brannstrom I.O."/>
            <person name="Guillou S."/>
            <person name="Cros-Aarteil S."/>
            <person name="Calhoun S."/>
            <person name="Kuo A."/>
            <person name="Mondo S."/>
            <person name="Pangilinan J."/>
            <person name="Riley R."/>
            <person name="Labutti K."/>
            <person name="Andreopoulos B."/>
            <person name="Lipzen A."/>
            <person name="Chen C."/>
            <person name="Yanf M."/>
            <person name="Daum C."/>
            <person name="Ng V."/>
            <person name="Clum A."/>
            <person name="Steindorff A."/>
            <person name="Ohm R."/>
            <person name="Martin F."/>
            <person name="Silar P."/>
            <person name="Natvig D."/>
            <person name="Lalanne C."/>
            <person name="Gautier V."/>
            <person name="Ament-Velasquez S.L."/>
            <person name="Kruys A."/>
            <person name="Hutchinson M.I."/>
            <person name="Powell A.J."/>
            <person name="Barry K."/>
            <person name="Miller A.N."/>
            <person name="Grigoriev I.V."/>
            <person name="Debuchy R."/>
            <person name="Gladieux P."/>
            <person name="Thoren M.H."/>
            <person name="Johannesson H."/>
        </authorList>
    </citation>
    <scope>NUCLEOTIDE SEQUENCE</scope>
    <source>
        <strain evidence="1">CBS 118394</strain>
    </source>
</reference>
<evidence type="ECO:0008006" key="3">
    <source>
        <dbReference type="Google" id="ProtNLM"/>
    </source>
</evidence>
<evidence type="ECO:0000313" key="1">
    <source>
        <dbReference type="EMBL" id="KAK3312453.1"/>
    </source>
</evidence>
<organism evidence="1 2">
    <name type="scientific">Apodospora peruviana</name>
    <dbReference type="NCBI Taxonomy" id="516989"/>
    <lineage>
        <taxon>Eukaryota</taxon>
        <taxon>Fungi</taxon>
        <taxon>Dikarya</taxon>
        <taxon>Ascomycota</taxon>
        <taxon>Pezizomycotina</taxon>
        <taxon>Sordariomycetes</taxon>
        <taxon>Sordariomycetidae</taxon>
        <taxon>Sordariales</taxon>
        <taxon>Lasiosphaeriaceae</taxon>
        <taxon>Apodospora</taxon>
    </lineage>
</organism>
<gene>
    <name evidence="1" type="ORF">B0H66DRAFT_608723</name>
</gene>
<comment type="caution">
    <text evidence="1">The sequence shown here is derived from an EMBL/GenBank/DDBJ whole genome shotgun (WGS) entry which is preliminary data.</text>
</comment>
<keyword evidence="2" id="KW-1185">Reference proteome</keyword>
<reference evidence="1" key="1">
    <citation type="journal article" date="2023" name="Mol. Phylogenet. Evol.">
        <title>Genome-scale phylogeny and comparative genomics of the fungal order Sordariales.</title>
        <authorList>
            <person name="Hensen N."/>
            <person name="Bonometti L."/>
            <person name="Westerberg I."/>
            <person name="Brannstrom I.O."/>
            <person name="Guillou S."/>
            <person name="Cros-Aarteil S."/>
            <person name="Calhoun S."/>
            <person name="Haridas S."/>
            <person name="Kuo A."/>
            <person name="Mondo S."/>
            <person name="Pangilinan J."/>
            <person name="Riley R."/>
            <person name="LaButti K."/>
            <person name="Andreopoulos B."/>
            <person name="Lipzen A."/>
            <person name="Chen C."/>
            <person name="Yan M."/>
            <person name="Daum C."/>
            <person name="Ng V."/>
            <person name="Clum A."/>
            <person name="Steindorff A."/>
            <person name="Ohm R.A."/>
            <person name="Martin F."/>
            <person name="Silar P."/>
            <person name="Natvig D.O."/>
            <person name="Lalanne C."/>
            <person name="Gautier V."/>
            <person name="Ament-Velasquez S.L."/>
            <person name="Kruys A."/>
            <person name="Hutchinson M.I."/>
            <person name="Powell A.J."/>
            <person name="Barry K."/>
            <person name="Miller A.N."/>
            <person name="Grigoriev I.V."/>
            <person name="Debuchy R."/>
            <person name="Gladieux P."/>
            <person name="Hiltunen Thoren M."/>
            <person name="Johannesson H."/>
        </authorList>
    </citation>
    <scope>NUCLEOTIDE SEQUENCE</scope>
    <source>
        <strain evidence="1">CBS 118394</strain>
    </source>
</reference>
<proteinExistence type="predicted"/>